<dbReference type="GO" id="GO:0015078">
    <property type="term" value="F:proton transmembrane transporter activity"/>
    <property type="evidence" value="ECO:0007669"/>
    <property type="project" value="InterPro"/>
</dbReference>
<geneLocation type="mitochondrion" evidence="15"/>
<comment type="subunit">
    <text evidence="3">F-type ATPases have 2 components, CF(1) - the catalytic core - and CF(0) - the membrane proton channel.</text>
</comment>
<evidence type="ECO:0000256" key="11">
    <source>
        <dbReference type="ARBA" id="ARBA00023136"/>
    </source>
</evidence>
<gene>
    <name evidence="15" type="primary">ATP8</name>
</gene>
<sequence>MPQMAPINWLTLFIIFFFIFFMYMALNYFMFIPIMLKTTQKSNNMNFSYFNWKW</sequence>
<keyword evidence="6 13" id="KW-0812">Transmembrane</keyword>
<evidence type="ECO:0000256" key="5">
    <source>
        <dbReference type="ARBA" id="ARBA00022547"/>
    </source>
</evidence>
<name>A0A164R072_9DIPT</name>
<evidence type="ECO:0000256" key="4">
    <source>
        <dbReference type="ARBA" id="ARBA00022448"/>
    </source>
</evidence>
<evidence type="ECO:0000256" key="6">
    <source>
        <dbReference type="ARBA" id="ARBA00022692"/>
    </source>
</evidence>
<evidence type="ECO:0000313" key="15">
    <source>
        <dbReference type="EMBL" id="AMP43706.1"/>
    </source>
</evidence>
<dbReference type="EMBL" id="KT225293">
    <property type="protein sequence ID" value="AMP43706.1"/>
    <property type="molecule type" value="Genomic_DNA"/>
</dbReference>
<keyword evidence="10 13" id="KW-0496">Mitochondrion</keyword>
<accession>A0A164R072</accession>
<evidence type="ECO:0000256" key="12">
    <source>
        <dbReference type="ARBA" id="ARBA00024864"/>
    </source>
</evidence>
<proteinExistence type="inferred from homology"/>
<comment type="similarity">
    <text evidence="2 13">Belongs to the ATPase protein 8 family.</text>
</comment>
<evidence type="ECO:0000256" key="14">
    <source>
        <dbReference type="SAM" id="Phobius"/>
    </source>
</evidence>
<evidence type="ECO:0000256" key="10">
    <source>
        <dbReference type="ARBA" id="ARBA00023128"/>
    </source>
</evidence>
<dbReference type="AlphaFoldDB" id="A0A164R072"/>
<dbReference type="GO" id="GO:0045259">
    <property type="term" value="C:proton-transporting ATP synthase complex"/>
    <property type="evidence" value="ECO:0007669"/>
    <property type="project" value="UniProtKB-KW"/>
</dbReference>
<dbReference type="InterPro" id="IPR001421">
    <property type="entry name" value="ATP8_metazoa"/>
</dbReference>
<keyword evidence="11 14" id="KW-0472">Membrane</keyword>
<comment type="subcellular location">
    <subcellularLocation>
        <location evidence="1 13">Mitochondrion membrane</location>
        <topology evidence="1 13">Single-pass membrane protein</topology>
    </subcellularLocation>
</comment>
<organism evidence="15">
    <name type="scientific">Dialysis sp. KW-2016</name>
    <dbReference type="NCBI Taxonomy" id="1812709"/>
    <lineage>
        <taxon>Eukaryota</taxon>
        <taxon>Metazoa</taxon>
        <taxon>Ecdysozoa</taxon>
        <taxon>Arthropoda</taxon>
        <taxon>Hexapoda</taxon>
        <taxon>Insecta</taxon>
        <taxon>Pterygota</taxon>
        <taxon>Neoptera</taxon>
        <taxon>Endopterygota</taxon>
        <taxon>Diptera</taxon>
        <taxon>Brachycera</taxon>
        <taxon>Xylophagomorpha</taxon>
        <taxon>Xylophagidae</taxon>
        <taxon>Coenomyiinae</taxon>
        <taxon>Dialysis</taxon>
    </lineage>
</organism>
<evidence type="ECO:0000256" key="13">
    <source>
        <dbReference type="RuleBase" id="RU003661"/>
    </source>
</evidence>
<keyword evidence="7 13" id="KW-0375">Hydrogen ion transport</keyword>
<dbReference type="GO" id="GO:0015986">
    <property type="term" value="P:proton motive force-driven ATP synthesis"/>
    <property type="evidence" value="ECO:0007669"/>
    <property type="project" value="InterPro"/>
</dbReference>
<keyword evidence="5 13" id="KW-0138">CF(0)</keyword>
<evidence type="ECO:0000256" key="1">
    <source>
        <dbReference type="ARBA" id="ARBA00004304"/>
    </source>
</evidence>
<reference evidence="15" key="1">
    <citation type="journal article" date="2016" name="Gene">
        <title>The complete mitochondrial genome of the Atylotus miser Szilady 1915 (Diptera: Tabanomorpha: Tabanidae), with mitochondrial genome phylogeny of lower Brachycera (Orthorrhapha).</title>
        <authorList>
            <person name="Wang K."/>
            <person name="Li X."/>
            <person name="Ding S."/>
            <person name="Wang N."/>
            <person name="Mao M."/>
            <person name="Wang M."/>
            <person name="Yang D."/>
        </authorList>
    </citation>
    <scope>NUCLEOTIDE SEQUENCE</scope>
</reference>
<evidence type="ECO:0000256" key="8">
    <source>
        <dbReference type="ARBA" id="ARBA00022989"/>
    </source>
</evidence>
<evidence type="ECO:0000256" key="2">
    <source>
        <dbReference type="ARBA" id="ARBA00008892"/>
    </source>
</evidence>
<protein>
    <recommendedName>
        <fullName evidence="13">ATP synthase complex subunit 8</fullName>
    </recommendedName>
</protein>
<keyword evidence="4 13" id="KW-0813">Transport</keyword>
<dbReference type="Pfam" id="PF00895">
    <property type="entry name" value="ATP-synt_8"/>
    <property type="match status" value="1"/>
</dbReference>
<evidence type="ECO:0000256" key="9">
    <source>
        <dbReference type="ARBA" id="ARBA00023065"/>
    </source>
</evidence>
<evidence type="ECO:0000256" key="7">
    <source>
        <dbReference type="ARBA" id="ARBA00022781"/>
    </source>
</evidence>
<keyword evidence="9 13" id="KW-0406">Ion transport</keyword>
<evidence type="ECO:0000256" key="3">
    <source>
        <dbReference type="ARBA" id="ARBA00011291"/>
    </source>
</evidence>
<feature type="transmembrane region" description="Helical" evidence="14">
    <location>
        <begin position="12"/>
        <end position="36"/>
    </location>
</feature>
<comment type="function">
    <text evidence="12">Mitochondrial membrane ATP synthase (F(1)F(0) ATP synthase or Complex V) produces ATP from ADP in the presence of a proton gradient across the membrane which is generated by electron transport complexes of the respiratory chain. F-type ATPases consist of two structural domains, F(1) - containing the extramembraneous catalytic core and F(0) - containing the membrane proton channel, linked together by a central stalk and a peripheral stalk. During catalysis, ATP synthesis in the catalytic domain of F(1) is coupled via a rotary mechanism of the central stalk subunits to proton translocation. Part of the complex F(0) domain. Minor subunit located with subunit a in the membrane.</text>
</comment>
<dbReference type="GO" id="GO:0031966">
    <property type="term" value="C:mitochondrial membrane"/>
    <property type="evidence" value="ECO:0007669"/>
    <property type="project" value="UniProtKB-SubCell"/>
</dbReference>
<keyword evidence="8 14" id="KW-1133">Transmembrane helix</keyword>